<dbReference type="EMBL" id="SEYY01023702">
    <property type="protein sequence ID" value="KAB7494654.1"/>
    <property type="molecule type" value="Genomic_DNA"/>
</dbReference>
<comment type="caution">
    <text evidence="5">The sequence shown here is derived from an EMBL/GenBank/DDBJ whole genome shotgun (WGS) entry which is preliminary data.</text>
</comment>
<evidence type="ECO:0000313" key="6">
    <source>
        <dbReference type="Proteomes" id="UP000326759"/>
    </source>
</evidence>
<feature type="active site" description="Charge relay system" evidence="2">
    <location>
        <position position="386"/>
    </location>
</feature>
<dbReference type="Pfam" id="PF08840">
    <property type="entry name" value="BAAT_C"/>
    <property type="match status" value="1"/>
</dbReference>
<feature type="domain" description="BAAT/Acyl-CoA thioester hydrolase C-terminal" evidence="4">
    <location>
        <begin position="232"/>
        <end position="436"/>
    </location>
</feature>
<organism evidence="5 6">
    <name type="scientific">Armadillidium nasatum</name>
    <dbReference type="NCBI Taxonomy" id="96803"/>
    <lineage>
        <taxon>Eukaryota</taxon>
        <taxon>Metazoa</taxon>
        <taxon>Ecdysozoa</taxon>
        <taxon>Arthropoda</taxon>
        <taxon>Crustacea</taxon>
        <taxon>Multicrustacea</taxon>
        <taxon>Malacostraca</taxon>
        <taxon>Eumalacostraca</taxon>
        <taxon>Peracarida</taxon>
        <taxon>Isopoda</taxon>
        <taxon>Oniscidea</taxon>
        <taxon>Crinocheta</taxon>
        <taxon>Armadillidiidae</taxon>
        <taxon>Armadillidium</taxon>
    </lineage>
</organism>
<dbReference type="FunFam" id="3.40.50.1820:FF:000024">
    <property type="entry name" value="acyl-coenzyme A thioesterase 4"/>
    <property type="match status" value="1"/>
</dbReference>
<dbReference type="Pfam" id="PF04775">
    <property type="entry name" value="Bile_Hydr_Trans"/>
    <property type="match status" value="1"/>
</dbReference>
<keyword evidence="6" id="KW-1185">Reference proteome</keyword>
<feature type="domain" description="Acyl-CoA thioester hydrolase/bile acid-CoA amino acid N-acetyltransferase" evidence="3">
    <location>
        <begin position="34"/>
        <end position="169"/>
    </location>
</feature>
<dbReference type="InterPro" id="IPR029058">
    <property type="entry name" value="AB_hydrolase_fold"/>
</dbReference>
<evidence type="ECO:0000313" key="5">
    <source>
        <dbReference type="EMBL" id="KAB7494654.1"/>
    </source>
</evidence>
<accession>A0A5N5SKN9</accession>
<dbReference type="Gene3D" id="2.60.40.2240">
    <property type="entry name" value="Acyl-CoA thioester hydrolase/BAAT N-terminal domain"/>
    <property type="match status" value="1"/>
</dbReference>
<dbReference type="AlphaFoldDB" id="A0A5N5SKN9"/>
<dbReference type="InterPro" id="IPR014940">
    <property type="entry name" value="BAAT_C"/>
</dbReference>
<feature type="active site" description="Charge relay system" evidence="2">
    <location>
        <position position="352"/>
    </location>
</feature>
<name>A0A5N5SKN9_9CRUS</name>
<dbReference type="PANTHER" id="PTHR10824:SF17">
    <property type="entry name" value="ACYL-COENZYME A THIOESTERASE 6"/>
    <property type="match status" value="1"/>
</dbReference>
<dbReference type="PIRSF" id="PIRSF016521">
    <property type="entry name" value="Acyl-CoA_hydro"/>
    <property type="match status" value="1"/>
</dbReference>
<dbReference type="SUPFAM" id="SSF53474">
    <property type="entry name" value="alpha/beta-Hydrolases"/>
    <property type="match status" value="1"/>
</dbReference>
<reference evidence="5 6" key="1">
    <citation type="journal article" date="2019" name="PLoS Biol.">
        <title>Sex chromosomes control vertical transmission of feminizing Wolbachia symbionts in an isopod.</title>
        <authorList>
            <person name="Becking T."/>
            <person name="Chebbi M.A."/>
            <person name="Giraud I."/>
            <person name="Moumen B."/>
            <person name="Laverre T."/>
            <person name="Caubet Y."/>
            <person name="Peccoud J."/>
            <person name="Gilbert C."/>
            <person name="Cordaux R."/>
        </authorList>
    </citation>
    <scope>NUCLEOTIDE SEQUENCE [LARGE SCALE GENOMIC DNA]</scope>
    <source>
        <strain evidence="5">ANa2</strain>
        <tissue evidence="5">Whole body excluding digestive tract and cuticle</tissue>
    </source>
</reference>
<evidence type="ECO:0000256" key="2">
    <source>
        <dbReference type="PIRSR" id="PIRSR016521-1"/>
    </source>
</evidence>
<dbReference type="GO" id="GO:0006631">
    <property type="term" value="P:fatty acid metabolic process"/>
    <property type="evidence" value="ECO:0007669"/>
    <property type="project" value="TreeGrafter"/>
</dbReference>
<dbReference type="InterPro" id="IPR006862">
    <property type="entry name" value="Thio_Ohase/aa_AcTrfase"/>
</dbReference>
<dbReference type="GO" id="GO:0006637">
    <property type="term" value="P:acyl-CoA metabolic process"/>
    <property type="evidence" value="ECO:0007669"/>
    <property type="project" value="InterPro"/>
</dbReference>
<dbReference type="PANTHER" id="PTHR10824">
    <property type="entry name" value="ACYL-COENZYME A THIOESTERASE-RELATED"/>
    <property type="match status" value="1"/>
</dbReference>
<evidence type="ECO:0000259" key="4">
    <source>
        <dbReference type="Pfam" id="PF08840"/>
    </source>
</evidence>
<protein>
    <submittedName>
        <fullName evidence="5">Acyl-coenzyme A thioesterase 5</fullName>
    </submittedName>
</protein>
<feature type="active site" description="Charge relay system" evidence="2">
    <location>
        <position position="260"/>
    </location>
</feature>
<dbReference type="InterPro" id="IPR016662">
    <property type="entry name" value="Acyl-CoA_thioEstase_long-chain"/>
</dbReference>
<evidence type="ECO:0000259" key="3">
    <source>
        <dbReference type="Pfam" id="PF04775"/>
    </source>
</evidence>
<dbReference type="GO" id="GO:0047617">
    <property type="term" value="F:fatty acyl-CoA hydrolase activity"/>
    <property type="evidence" value="ECO:0007669"/>
    <property type="project" value="TreeGrafter"/>
</dbReference>
<dbReference type="Proteomes" id="UP000326759">
    <property type="component" value="Unassembled WGS sequence"/>
</dbReference>
<sequence length="437" mass="48617">MNRNLIPRTLNKFTVRSFSDMVKLRVSPLKCLHDEPIQIVAENLPPHSDVTLLSLTKDPKQRTFITNTHYKSDKDGIVDLSKHPSLGGTFKGLFPMGPIANLRSAPDVPKYTRYFKKDVTTPMTVNFKLLKGHLNEELAVNPDKQFILDSVTHERIYMAENTTRVPIKEGRVRGALFIPKGEGPFPGVLDLFGNTGGLIEHRSAQLAAHGFVSFAVAYLGYDDLPKELDVLDLSYFEDALNILLNQPMVKKSGVGAVGVSKGADIVCSIGTYLPKVKAVVCINGLPVNTWSPMRYKDIVVPGLPVHFDRFKPIGPNLMSAIEILDDSEDFPETYIPLHKSEAEFLFICGLDDQTWNTVVETERAVKRANENGKKNCEVVKYKGAGHLIEPAYAPFTPASFHLCAKSPAAWGGEPFFHSEAQVDSWKRILKFLKRTLA</sequence>
<dbReference type="InterPro" id="IPR042490">
    <property type="entry name" value="Thio_Ohase/BAAT_N"/>
</dbReference>
<dbReference type="OrthoDB" id="6347013at2759"/>
<dbReference type="Gene3D" id="3.40.50.1820">
    <property type="entry name" value="alpha/beta hydrolase"/>
    <property type="match status" value="1"/>
</dbReference>
<comment type="similarity">
    <text evidence="1">Belongs to the C/M/P thioester hydrolase family.</text>
</comment>
<proteinExistence type="inferred from homology"/>
<evidence type="ECO:0000256" key="1">
    <source>
        <dbReference type="ARBA" id="ARBA00006538"/>
    </source>
</evidence>
<gene>
    <name evidence="5" type="primary">Acot5_0</name>
    <name evidence="5" type="ORF">Anas_04982</name>
</gene>